<organism evidence="2 3">
    <name type="scientific">Falsiroseomonas frigidaquae</name>
    <dbReference type="NCBI Taxonomy" id="487318"/>
    <lineage>
        <taxon>Bacteria</taxon>
        <taxon>Pseudomonadati</taxon>
        <taxon>Pseudomonadota</taxon>
        <taxon>Alphaproteobacteria</taxon>
        <taxon>Acetobacterales</taxon>
        <taxon>Roseomonadaceae</taxon>
        <taxon>Falsiroseomonas</taxon>
    </lineage>
</organism>
<gene>
    <name evidence="2" type="ORF">HB662_28525</name>
</gene>
<dbReference type="Proteomes" id="UP000765160">
    <property type="component" value="Unassembled WGS sequence"/>
</dbReference>
<feature type="region of interest" description="Disordered" evidence="1">
    <location>
        <begin position="117"/>
        <end position="143"/>
    </location>
</feature>
<comment type="caution">
    <text evidence="2">The sequence shown here is derived from an EMBL/GenBank/DDBJ whole genome shotgun (WGS) entry which is preliminary data.</text>
</comment>
<evidence type="ECO:0000313" key="2">
    <source>
        <dbReference type="EMBL" id="NKE48744.1"/>
    </source>
</evidence>
<name>A0ABX1F8N9_9PROT</name>
<accession>A0ABX1F8N9</accession>
<keyword evidence="3" id="KW-1185">Reference proteome</keyword>
<feature type="compositionally biased region" description="Basic residues" evidence="1">
    <location>
        <begin position="22"/>
        <end position="35"/>
    </location>
</feature>
<reference evidence="2 3" key="1">
    <citation type="submission" date="2020-03" db="EMBL/GenBank/DDBJ databases">
        <title>Roseomonas selenitidurans sp. nov. isolated from soil.</title>
        <authorList>
            <person name="Liu H."/>
        </authorList>
    </citation>
    <scope>NUCLEOTIDE SEQUENCE [LARGE SCALE GENOMIC DNA]</scope>
    <source>
        <strain evidence="2 3">JCM 15073</strain>
    </source>
</reference>
<evidence type="ECO:0000313" key="3">
    <source>
        <dbReference type="Proteomes" id="UP000765160"/>
    </source>
</evidence>
<dbReference type="RefSeq" id="WP_168055438.1">
    <property type="nucleotide sequence ID" value="NZ_JAATJR010000014.1"/>
</dbReference>
<feature type="compositionally biased region" description="Basic and acidic residues" evidence="1">
    <location>
        <begin position="46"/>
        <end position="56"/>
    </location>
</feature>
<evidence type="ECO:0000256" key="1">
    <source>
        <dbReference type="SAM" id="MobiDB-lite"/>
    </source>
</evidence>
<proteinExistence type="predicted"/>
<dbReference type="EMBL" id="JAAVTX010000014">
    <property type="protein sequence ID" value="NKE48744.1"/>
    <property type="molecule type" value="Genomic_DNA"/>
</dbReference>
<feature type="compositionally biased region" description="Basic and acidic residues" evidence="1">
    <location>
        <begin position="7"/>
        <end position="21"/>
    </location>
</feature>
<sequence>MAAHAAAADRRRGSIHGEGRARRSMARRIAPRRNLRASEDPSETCAPERRFRPGPARERLAFGAAVKIIEGRERALETVETPGAKGIIRDLERLEKLIQSNEIGGEAVKKVVASLGQEPAGRSQGARAGRTKNLGEALRRTGK</sequence>
<protein>
    <submittedName>
        <fullName evidence="2">Uncharacterized protein</fullName>
    </submittedName>
</protein>
<feature type="region of interest" description="Disordered" evidence="1">
    <location>
        <begin position="1"/>
        <end position="56"/>
    </location>
</feature>